<dbReference type="GeneID" id="83207649"/>
<evidence type="ECO:0008006" key="5">
    <source>
        <dbReference type="Google" id="ProtNLM"/>
    </source>
</evidence>
<dbReference type="EMBL" id="JARTCD010000001">
    <property type="protein sequence ID" value="KAJ8663952.1"/>
    <property type="molecule type" value="Genomic_DNA"/>
</dbReference>
<keyword evidence="4" id="KW-1185">Reference proteome</keyword>
<dbReference type="InterPro" id="IPR016024">
    <property type="entry name" value="ARM-type_fold"/>
</dbReference>
<name>A0AAD7Y513_9FUNG</name>
<protein>
    <recommendedName>
        <fullName evidence="5">RNA polymerase I-specific transcription initiation factor RRN3</fullName>
    </recommendedName>
</protein>
<feature type="compositionally biased region" description="Acidic residues" evidence="2">
    <location>
        <begin position="627"/>
        <end position="648"/>
    </location>
</feature>
<evidence type="ECO:0000313" key="3">
    <source>
        <dbReference type="EMBL" id="KAJ8663952.1"/>
    </source>
</evidence>
<feature type="region of interest" description="Disordered" evidence="2">
    <location>
        <begin position="276"/>
        <end position="310"/>
    </location>
</feature>
<dbReference type="Proteomes" id="UP001234581">
    <property type="component" value="Unassembled WGS sequence"/>
</dbReference>
<dbReference type="GO" id="GO:0006361">
    <property type="term" value="P:transcription initiation at RNA polymerase I promoter"/>
    <property type="evidence" value="ECO:0007669"/>
    <property type="project" value="InterPro"/>
</dbReference>
<dbReference type="AlphaFoldDB" id="A0AAD7Y513"/>
<dbReference type="InterPro" id="IPR007991">
    <property type="entry name" value="RNA_pol_I_trans_ini_fac_RRN3"/>
</dbReference>
<sequence length="669" mass="76311">MPVISQQPPSIEVKQALGGKETPSLMSQSPMATEDSVENINKEKLANIKRMMRTYVDGALREKDQGNLTRYNELVSLLMTDPSSEEAPPLVKLYTWVVVLSESVSSLDKTCAALVDALLHIDWATRDNTFASTFIQFLQNLVSAHSFYTRAVIDSLIGGLHYRLRMPSHAKVPRSAVYDRTHEALRSVLRIIPTAVDLLYTSVVNRVPHLRHNSAVQATYISNILRILEYMPHLQRQILALCIQQMVKIDSHIQIELDELEEDVDFETYDLSLDGDYESDASDDETDDENNFSDDEFDEEDEDEPVEKKTSESRQVRFIKSMVRKLDAMMVLVLRYLSNYAINATSEERSHMYKTLLNLFDQQIVMTLKSRYTQFLLFYFSSLEVNVFPEHFIKHLFDSMNDTSRPGIIRIACAAYISSYVARAKVLDSDGVQSAMNTLCNWCYAYLDQLDDAMLRPDPIKHDMFYAVMQAIMYIFCFRWRDLVMQDNDFDAQEDDDEESQSNAPENDALDKVPMIVIGNGTRKWCRGLRNIGVLLQSKLNPLKVCSPMVVQQFAKIASETDLVYVHAMLENNKNVYISGVTAGASDGSRGKHILATVQSFFPFDPYNLKSSQHFIHDIYFEWIADDDDEDEDESSDDENESDEEEQAMEQGLSAMSISPVAPQFMSLS</sequence>
<dbReference type="GO" id="GO:0005634">
    <property type="term" value="C:nucleus"/>
    <property type="evidence" value="ECO:0007669"/>
    <property type="project" value="TreeGrafter"/>
</dbReference>
<evidence type="ECO:0000256" key="1">
    <source>
        <dbReference type="ARBA" id="ARBA00010098"/>
    </source>
</evidence>
<feature type="compositionally biased region" description="Acidic residues" evidence="2">
    <location>
        <begin position="276"/>
        <end position="305"/>
    </location>
</feature>
<dbReference type="SUPFAM" id="SSF48371">
    <property type="entry name" value="ARM repeat"/>
    <property type="match status" value="1"/>
</dbReference>
<proteinExistence type="inferred from homology"/>
<comment type="caution">
    <text evidence="3">The sequence shown here is derived from an EMBL/GenBank/DDBJ whole genome shotgun (WGS) entry which is preliminary data.</text>
</comment>
<dbReference type="Pfam" id="PF05327">
    <property type="entry name" value="RRN3"/>
    <property type="match status" value="1"/>
</dbReference>
<evidence type="ECO:0000256" key="2">
    <source>
        <dbReference type="SAM" id="MobiDB-lite"/>
    </source>
</evidence>
<feature type="region of interest" description="Disordered" evidence="2">
    <location>
        <begin position="627"/>
        <end position="669"/>
    </location>
</feature>
<gene>
    <name evidence="3" type="ORF">O0I10_000227</name>
</gene>
<dbReference type="PANTHER" id="PTHR12790">
    <property type="entry name" value="TRANSCRIPTION INITIATION FACTOR IA RRN3"/>
    <property type="match status" value="1"/>
</dbReference>
<organism evidence="3 4">
    <name type="scientific">Lichtheimia ornata</name>
    <dbReference type="NCBI Taxonomy" id="688661"/>
    <lineage>
        <taxon>Eukaryota</taxon>
        <taxon>Fungi</taxon>
        <taxon>Fungi incertae sedis</taxon>
        <taxon>Mucoromycota</taxon>
        <taxon>Mucoromycotina</taxon>
        <taxon>Mucoromycetes</taxon>
        <taxon>Mucorales</taxon>
        <taxon>Lichtheimiaceae</taxon>
        <taxon>Lichtheimia</taxon>
    </lineage>
</organism>
<dbReference type="RefSeq" id="XP_058348864.1">
    <property type="nucleotide sequence ID" value="XM_058480341.1"/>
</dbReference>
<dbReference type="GO" id="GO:0001181">
    <property type="term" value="F:RNA polymerase I general transcription initiation factor activity"/>
    <property type="evidence" value="ECO:0007669"/>
    <property type="project" value="InterPro"/>
</dbReference>
<dbReference type="PANTHER" id="PTHR12790:SF0">
    <property type="entry name" value="RNA POLYMERASE I-SPECIFIC TRANSCRIPTION INITIATION FACTOR RRN3-RELATED"/>
    <property type="match status" value="1"/>
</dbReference>
<comment type="similarity">
    <text evidence="1">Belongs to the RRN3 family.</text>
</comment>
<accession>A0AAD7Y513</accession>
<reference evidence="3 4" key="1">
    <citation type="submission" date="2023-03" db="EMBL/GenBank/DDBJ databases">
        <title>Genome sequence of Lichtheimia ornata CBS 291.66.</title>
        <authorList>
            <person name="Mohabir J.T."/>
            <person name="Shea T.P."/>
            <person name="Kurbessoian T."/>
            <person name="Berby B."/>
            <person name="Fontaine J."/>
            <person name="Livny J."/>
            <person name="Gnirke A."/>
            <person name="Stajich J.E."/>
            <person name="Cuomo C.A."/>
        </authorList>
    </citation>
    <scope>NUCLEOTIDE SEQUENCE [LARGE SCALE GENOMIC DNA]</scope>
    <source>
        <strain evidence="3">CBS 291.66</strain>
    </source>
</reference>
<dbReference type="GO" id="GO:0001042">
    <property type="term" value="F:RNA polymerase I core binding"/>
    <property type="evidence" value="ECO:0007669"/>
    <property type="project" value="TreeGrafter"/>
</dbReference>
<evidence type="ECO:0000313" key="4">
    <source>
        <dbReference type="Proteomes" id="UP001234581"/>
    </source>
</evidence>